<dbReference type="Gene3D" id="3.40.630.30">
    <property type="match status" value="1"/>
</dbReference>
<dbReference type="InterPro" id="IPR016181">
    <property type="entry name" value="Acyl_CoA_acyltransferase"/>
</dbReference>
<feature type="domain" description="N-acetyltransferase" evidence="1">
    <location>
        <begin position="7"/>
        <end position="137"/>
    </location>
</feature>
<gene>
    <name evidence="2" type="ORF">P618_200414</name>
</gene>
<dbReference type="STRING" id="1399147.P618_200414"/>
<proteinExistence type="predicted"/>
<evidence type="ECO:0000313" key="2">
    <source>
        <dbReference type="EMBL" id="ETZ07350.1"/>
    </source>
</evidence>
<comment type="caution">
    <text evidence="2">The sequence shown here is derived from an EMBL/GenBank/DDBJ whole genome shotgun (WGS) entry which is preliminary data.</text>
</comment>
<dbReference type="RefSeq" id="WP_021827463.1">
    <property type="nucleotide sequence ID" value="NZ_AWTR02000048.1"/>
</dbReference>
<sequence>MNAENKIIIKSVSLDDARLPSVIYGAIGNPSPEKILEVIGSYKNPDHAIIGAFIGDILVGVLGLCKTTKIITIRHISVPLKYQRQGIGTLLLEEVKKQYEGYKIMAETDTESVDFYAKSGFTCHGFYGAIWQFKVQM</sequence>
<dbReference type="AlphaFoldDB" id="W6THG8"/>
<dbReference type="EMBL" id="AWTR02000048">
    <property type="protein sequence ID" value="ETZ07350.1"/>
    <property type="molecule type" value="Genomic_DNA"/>
</dbReference>
<evidence type="ECO:0000259" key="1">
    <source>
        <dbReference type="PROSITE" id="PS51186"/>
    </source>
</evidence>
<dbReference type="CDD" id="cd04301">
    <property type="entry name" value="NAT_SF"/>
    <property type="match status" value="1"/>
</dbReference>
<dbReference type="InterPro" id="IPR000182">
    <property type="entry name" value="GNAT_dom"/>
</dbReference>
<dbReference type="Proteomes" id="UP000019112">
    <property type="component" value="Unassembled WGS sequence"/>
</dbReference>
<organism evidence="2 3">
    <name type="scientific">Holospora obtusa F1</name>
    <dbReference type="NCBI Taxonomy" id="1399147"/>
    <lineage>
        <taxon>Bacteria</taxon>
        <taxon>Pseudomonadati</taxon>
        <taxon>Pseudomonadota</taxon>
        <taxon>Alphaproteobacteria</taxon>
        <taxon>Holosporales</taxon>
        <taxon>Holosporaceae</taxon>
        <taxon>Holospora</taxon>
    </lineage>
</organism>
<dbReference type="PROSITE" id="PS51186">
    <property type="entry name" value="GNAT"/>
    <property type="match status" value="1"/>
</dbReference>
<name>W6THG8_HOLOB</name>
<accession>W6THG8</accession>
<dbReference type="SUPFAM" id="SSF55729">
    <property type="entry name" value="Acyl-CoA N-acyltransferases (Nat)"/>
    <property type="match status" value="1"/>
</dbReference>
<evidence type="ECO:0000313" key="3">
    <source>
        <dbReference type="Proteomes" id="UP000019112"/>
    </source>
</evidence>
<reference evidence="2 3" key="1">
    <citation type="journal article" date="2014" name="FEMS Microbiol. Lett.">
        <title>Draft genome sequences of three Holospora species (Holospora obtusa, Holospora undulata, and Holospora elegans), endonuclear symbiotic bacteria of the ciliate Paramecium caudatum.</title>
        <authorList>
            <person name="Dohra H."/>
            <person name="Tanaka K."/>
            <person name="Suzuki T."/>
            <person name="Fujishima M."/>
            <person name="Suzuki H."/>
        </authorList>
    </citation>
    <scope>NUCLEOTIDE SEQUENCE [LARGE SCALE GENOMIC DNA]</scope>
    <source>
        <strain evidence="2 3">F1</strain>
    </source>
</reference>
<dbReference type="GO" id="GO:0016747">
    <property type="term" value="F:acyltransferase activity, transferring groups other than amino-acyl groups"/>
    <property type="evidence" value="ECO:0007669"/>
    <property type="project" value="InterPro"/>
</dbReference>
<dbReference type="Pfam" id="PF13673">
    <property type="entry name" value="Acetyltransf_10"/>
    <property type="match status" value="1"/>
</dbReference>
<protein>
    <submittedName>
        <fullName evidence="2">Acetyltransferase (GNAT) family protein</fullName>
    </submittedName>
</protein>
<keyword evidence="3" id="KW-1185">Reference proteome</keyword>